<evidence type="ECO:0000313" key="1">
    <source>
        <dbReference type="EMBL" id="QJA45672.1"/>
    </source>
</evidence>
<reference evidence="1" key="1">
    <citation type="submission" date="2020-03" db="EMBL/GenBank/DDBJ databases">
        <title>The deep terrestrial virosphere.</title>
        <authorList>
            <person name="Holmfeldt K."/>
            <person name="Nilsson E."/>
            <person name="Simone D."/>
            <person name="Lopez-Fernandez M."/>
            <person name="Wu X."/>
            <person name="de Brujin I."/>
            <person name="Lundin D."/>
            <person name="Andersson A."/>
            <person name="Bertilsson S."/>
            <person name="Dopson M."/>
        </authorList>
    </citation>
    <scope>NUCLEOTIDE SEQUENCE</scope>
    <source>
        <strain evidence="1">TM448A00264</strain>
    </source>
</reference>
<organism evidence="1">
    <name type="scientific">viral metagenome</name>
    <dbReference type="NCBI Taxonomy" id="1070528"/>
    <lineage>
        <taxon>unclassified sequences</taxon>
        <taxon>metagenomes</taxon>
        <taxon>organismal metagenomes</taxon>
    </lineage>
</organism>
<dbReference type="AlphaFoldDB" id="A0A6H1ZDY7"/>
<accession>A0A6H1ZDY7</accession>
<dbReference type="EMBL" id="MT143994">
    <property type="protein sequence ID" value="QJA45672.1"/>
    <property type="molecule type" value="Genomic_DNA"/>
</dbReference>
<name>A0A6H1ZDY7_9ZZZZ</name>
<gene>
    <name evidence="1" type="ORF">TM448A00264_0050</name>
</gene>
<protein>
    <submittedName>
        <fullName evidence="1">Uncharacterized protein</fullName>
    </submittedName>
</protein>
<proteinExistence type="predicted"/>
<sequence>MASPWLMMAGPVSSAFSSLMGAFFNFTGGAQAYSYQADIAGYQQQLYNQQAEYYNWLGQAQAKGAEYNALIAERQAEISRMVGEFNATVYEADKVAVEANTKYEAYQLRKAGDALLSTQQARYASSGVVPGGGSALEVMMDTADDVQLEMAVSRYSGEVQSAKLQNLANLSRWSGENNAVASEMQAVIDRNLATQYLYAGRAQAAAATYSGAIAGLQGAIADTRRTAGFLTGASQLLGAGSSLLAGYGAMQRAR</sequence>